<sequence length="284" mass="31625">MMVNTLKTWSFMAVLTVILVLIGHFIGGSRGMLIFLLISIAMNAIAYWTSGTMAIRMTGSYPVSEREVPEVYQIVRRLARRANVPMPEIYITPSDQPNAFATGRDPAHAKVAVTEGILRVMPARELEGVLAHEMAHVKNRDILISSMAAVMAGAITSIANLFQWTMWFGGNDREDNSNVAAELALMILGPIAASMVQLAISRAREYKADAFGARLVGDPNPLADALERLESYKRQPFGQMNPSTAHLFIMNPLRGESLLHLFSTHPPMEERIRRLRNMRVTHLR</sequence>
<evidence type="ECO:0000313" key="14">
    <source>
        <dbReference type="EMBL" id="WAH43300.1"/>
    </source>
</evidence>
<feature type="domain" description="Peptidase M48" evidence="13">
    <location>
        <begin position="68"/>
        <end position="278"/>
    </location>
</feature>
<dbReference type="EC" id="3.4.24.-" evidence="12"/>
<evidence type="ECO:0000259" key="13">
    <source>
        <dbReference type="Pfam" id="PF01435"/>
    </source>
</evidence>
<keyword evidence="8 12" id="KW-0862">Zinc</keyword>
<gene>
    <name evidence="12" type="primary">htpX</name>
    <name evidence="14" type="ORF">NZD89_07865</name>
</gene>
<keyword evidence="6 12" id="KW-0479">Metal-binding</keyword>
<dbReference type="GO" id="GO:0008237">
    <property type="term" value="F:metallopeptidase activity"/>
    <property type="evidence" value="ECO:0007669"/>
    <property type="project" value="UniProtKB-KW"/>
</dbReference>
<evidence type="ECO:0000256" key="9">
    <source>
        <dbReference type="ARBA" id="ARBA00022989"/>
    </source>
</evidence>
<keyword evidence="3 12" id="KW-1003">Cell membrane</keyword>
<feature type="transmembrane region" description="Helical" evidence="12">
    <location>
        <begin position="9"/>
        <end position="26"/>
    </location>
</feature>
<comment type="cofactor">
    <cofactor evidence="12">
        <name>Zn(2+)</name>
        <dbReference type="ChEBI" id="CHEBI:29105"/>
    </cofactor>
    <text evidence="12">Binds 1 zinc ion per subunit.</text>
</comment>
<protein>
    <recommendedName>
        <fullName evidence="12">Protease HtpX homolog</fullName>
        <ecNumber evidence="12">3.4.24.-</ecNumber>
    </recommendedName>
</protein>
<dbReference type="Gene3D" id="3.30.2010.10">
    <property type="entry name" value="Metalloproteases ('zincins'), catalytic domain"/>
    <property type="match status" value="1"/>
</dbReference>
<evidence type="ECO:0000256" key="8">
    <source>
        <dbReference type="ARBA" id="ARBA00022833"/>
    </source>
</evidence>
<evidence type="ECO:0000256" key="7">
    <source>
        <dbReference type="ARBA" id="ARBA00022801"/>
    </source>
</evidence>
<feature type="transmembrane region" description="Helical" evidence="12">
    <location>
        <begin position="142"/>
        <end position="163"/>
    </location>
</feature>
<proteinExistence type="inferred from homology"/>
<dbReference type="Pfam" id="PF01435">
    <property type="entry name" value="Peptidase_M48"/>
    <property type="match status" value="1"/>
</dbReference>
<keyword evidence="4 12" id="KW-0645">Protease</keyword>
<dbReference type="HAMAP" id="MF_00188">
    <property type="entry name" value="Pept_M48_protease_HtpX"/>
    <property type="match status" value="1"/>
</dbReference>
<dbReference type="PANTHER" id="PTHR43221:SF1">
    <property type="entry name" value="PROTEASE HTPX"/>
    <property type="match status" value="1"/>
</dbReference>
<feature type="transmembrane region" description="Helical" evidence="12">
    <location>
        <begin position="32"/>
        <end position="50"/>
    </location>
</feature>
<comment type="similarity">
    <text evidence="2 12">Belongs to the peptidase M48B family.</text>
</comment>
<accession>A0ABY6ZKG0</accession>
<evidence type="ECO:0000256" key="4">
    <source>
        <dbReference type="ARBA" id="ARBA00022670"/>
    </source>
</evidence>
<dbReference type="InterPro" id="IPR022919">
    <property type="entry name" value="Pept_M48_protease_HtpX"/>
</dbReference>
<keyword evidence="10 12" id="KW-0482">Metalloprotease</keyword>
<feature type="binding site" evidence="12">
    <location>
        <position position="136"/>
    </location>
    <ligand>
        <name>Zn(2+)</name>
        <dbReference type="ChEBI" id="CHEBI:29105"/>
        <note>catalytic</note>
    </ligand>
</feature>
<evidence type="ECO:0000256" key="3">
    <source>
        <dbReference type="ARBA" id="ARBA00022475"/>
    </source>
</evidence>
<dbReference type="InterPro" id="IPR050083">
    <property type="entry name" value="HtpX_protease"/>
</dbReference>
<feature type="binding site" evidence="12">
    <location>
        <position position="132"/>
    </location>
    <ligand>
        <name>Zn(2+)</name>
        <dbReference type="ChEBI" id="CHEBI:29105"/>
        <note>catalytic</note>
    </ligand>
</feature>
<dbReference type="PANTHER" id="PTHR43221">
    <property type="entry name" value="PROTEASE HTPX"/>
    <property type="match status" value="1"/>
</dbReference>
<name>A0ABY6ZKG0_9BACL</name>
<feature type="transmembrane region" description="Helical" evidence="12">
    <location>
        <begin position="183"/>
        <end position="200"/>
    </location>
</feature>
<comment type="subcellular location">
    <subcellularLocation>
        <location evidence="1 12">Cell membrane</location>
        <topology evidence="1 12">Multi-pass membrane protein</topology>
    </subcellularLocation>
</comment>
<dbReference type="Proteomes" id="UP001164761">
    <property type="component" value="Chromosome"/>
</dbReference>
<keyword evidence="7 12" id="KW-0378">Hydrolase</keyword>
<reference evidence="14" key="1">
    <citation type="submission" date="2022-08" db="EMBL/GenBank/DDBJ databases">
        <title>Alicyclobacillus fastidiosus DSM 17978, complete genome.</title>
        <authorList>
            <person name="Wang Q."/>
            <person name="Cai R."/>
            <person name="Wang Z."/>
        </authorList>
    </citation>
    <scope>NUCLEOTIDE SEQUENCE</scope>
    <source>
        <strain evidence="14">DSM 17978</strain>
    </source>
</reference>
<organism evidence="14 15">
    <name type="scientific">Alicyclobacillus fastidiosus</name>
    <dbReference type="NCBI Taxonomy" id="392011"/>
    <lineage>
        <taxon>Bacteria</taxon>
        <taxon>Bacillati</taxon>
        <taxon>Bacillota</taxon>
        <taxon>Bacilli</taxon>
        <taxon>Bacillales</taxon>
        <taxon>Alicyclobacillaceae</taxon>
        <taxon>Alicyclobacillus</taxon>
    </lineage>
</organism>
<evidence type="ECO:0000256" key="11">
    <source>
        <dbReference type="ARBA" id="ARBA00023136"/>
    </source>
</evidence>
<keyword evidence="11 12" id="KW-0472">Membrane</keyword>
<keyword evidence="5 12" id="KW-0812">Transmembrane</keyword>
<evidence type="ECO:0000256" key="6">
    <source>
        <dbReference type="ARBA" id="ARBA00022723"/>
    </source>
</evidence>
<feature type="active site" evidence="12">
    <location>
        <position position="133"/>
    </location>
</feature>
<evidence type="ECO:0000256" key="2">
    <source>
        <dbReference type="ARBA" id="ARBA00009779"/>
    </source>
</evidence>
<evidence type="ECO:0000256" key="10">
    <source>
        <dbReference type="ARBA" id="ARBA00023049"/>
    </source>
</evidence>
<dbReference type="RefSeq" id="WP_268007183.1">
    <property type="nucleotide sequence ID" value="NZ_BSUT01000001.1"/>
</dbReference>
<evidence type="ECO:0000313" key="15">
    <source>
        <dbReference type="Proteomes" id="UP001164761"/>
    </source>
</evidence>
<keyword evidence="9 12" id="KW-1133">Transmembrane helix</keyword>
<feature type="binding site" evidence="12">
    <location>
        <position position="205"/>
    </location>
    <ligand>
        <name>Zn(2+)</name>
        <dbReference type="ChEBI" id="CHEBI:29105"/>
        <note>catalytic</note>
    </ligand>
</feature>
<dbReference type="EMBL" id="CP104067">
    <property type="protein sequence ID" value="WAH43300.1"/>
    <property type="molecule type" value="Genomic_DNA"/>
</dbReference>
<dbReference type="CDD" id="cd07336">
    <property type="entry name" value="M48B_HtpX_like"/>
    <property type="match status" value="1"/>
</dbReference>
<keyword evidence="15" id="KW-1185">Reference proteome</keyword>
<dbReference type="InterPro" id="IPR001915">
    <property type="entry name" value="Peptidase_M48"/>
</dbReference>
<evidence type="ECO:0000256" key="12">
    <source>
        <dbReference type="HAMAP-Rule" id="MF_00188"/>
    </source>
</evidence>
<evidence type="ECO:0000256" key="5">
    <source>
        <dbReference type="ARBA" id="ARBA00022692"/>
    </source>
</evidence>
<evidence type="ECO:0000256" key="1">
    <source>
        <dbReference type="ARBA" id="ARBA00004651"/>
    </source>
</evidence>